<dbReference type="InterPro" id="IPR023376">
    <property type="entry name" value="YqcC-like_dom"/>
</dbReference>
<dbReference type="KEGG" id="alt:ambt_13735"/>
<name>F5Z4K6_ALTNA</name>
<dbReference type="AlphaFoldDB" id="F5Z4K6"/>
<dbReference type="SUPFAM" id="SSF158452">
    <property type="entry name" value="YqcC-like"/>
    <property type="match status" value="1"/>
</dbReference>
<protein>
    <recommendedName>
        <fullName evidence="1">YqcC-like domain-containing protein</fullName>
    </recommendedName>
</protein>
<dbReference type="PANTHER" id="PTHR39586">
    <property type="entry name" value="CYTOPLASMIC PROTEIN-RELATED"/>
    <property type="match status" value="1"/>
</dbReference>
<dbReference type="InterPro" id="IPR036814">
    <property type="entry name" value="YqcC-like_sf"/>
</dbReference>
<dbReference type="Gene3D" id="1.20.1440.40">
    <property type="entry name" value="YqcC-like"/>
    <property type="match status" value="1"/>
</dbReference>
<accession>F5Z4K6</accession>
<feature type="domain" description="YqcC-like" evidence="1">
    <location>
        <begin position="31"/>
        <end position="121"/>
    </location>
</feature>
<reference evidence="2 3" key="1">
    <citation type="journal article" date="2011" name="J. Bacteriol.">
        <title>Complete genome sequence of the polycyclic aromatic hydrocarbon-degrading bacterium Alteromonas sp. strain SN2.</title>
        <authorList>
            <person name="Jin H.M."/>
            <person name="Jeong H."/>
            <person name="Moon E.J."/>
            <person name="Math R.K."/>
            <person name="Lee K."/>
            <person name="Kim H.J."/>
            <person name="Jeon C.O."/>
            <person name="Oh T.K."/>
            <person name="Kim J.F."/>
        </authorList>
    </citation>
    <scope>NUCLEOTIDE SEQUENCE [LARGE SCALE GENOMIC DNA]</scope>
    <source>
        <strain evidence="3">JCM 17741 / KACC 18427 / KCTC 11700BP / SN2</strain>
    </source>
</reference>
<dbReference type="Pfam" id="PF04287">
    <property type="entry name" value="DUF446"/>
    <property type="match status" value="1"/>
</dbReference>
<dbReference type="PANTHER" id="PTHR39586:SF1">
    <property type="entry name" value="CYTOPLASMIC PROTEIN"/>
    <property type="match status" value="1"/>
</dbReference>
<dbReference type="EMBL" id="CP002339">
    <property type="protein sequence ID" value="AEF04265.1"/>
    <property type="molecule type" value="Genomic_DNA"/>
</dbReference>
<organism evidence="2 3">
    <name type="scientific">Alteromonas naphthalenivorans</name>
    <dbReference type="NCBI Taxonomy" id="715451"/>
    <lineage>
        <taxon>Bacteria</taxon>
        <taxon>Pseudomonadati</taxon>
        <taxon>Pseudomonadota</taxon>
        <taxon>Gammaproteobacteria</taxon>
        <taxon>Alteromonadales</taxon>
        <taxon>Alteromonadaceae</taxon>
        <taxon>Alteromonas/Salinimonas group</taxon>
        <taxon>Alteromonas</taxon>
    </lineage>
</organism>
<proteinExistence type="predicted"/>
<dbReference type="InterPro" id="IPR007384">
    <property type="entry name" value="UCP006257"/>
</dbReference>
<dbReference type="eggNOG" id="COG3098">
    <property type="taxonomic scope" value="Bacteria"/>
</dbReference>
<dbReference type="Proteomes" id="UP000000683">
    <property type="component" value="Chromosome"/>
</dbReference>
<evidence type="ECO:0000313" key="2">
    <source>
        <dbReference type="EMBL" id="AEF04265.1"/>
    </source>
</evidence>
<keyword evidence="3" id="KW-1185">Reference proteome</keyword>
<evidence type="ECO:0000313" key="3">
    <source>
        <dbReference type="Proteomes" id="UP000000683"/>
    </source>
</evidence>
<dbReference type="HOGENOM" id="CLU_130358_0_0_6"/>
<sequence length="127" mass="14284">MSAASGILPSRSIRQTLNHVMTMKLIEEFEYHLNTLETAMRQTKTWPNKSPSKAQLASTAPFAIDTLSFFEWLAYVFVPKCHYLIAMGQLPGKMAISPAAHMYAPDCPESILVQLLALDKLTERNKK</sequence>
<evidence type="ECO:0000259" key="1">
    <source>
        <dbReference type="Pfam" id="PF04287"/>
    </source>
</evidence>
<gene>
    <name evidence="2" type="ordered locus">ambt_13735</name>
</gene>
<dbReference type="GO" id="GO:0044010">
    <property type="term" value="P:single-species biofilm formation"/>
    <property type="evidence" value="ECO:0007669"/>
    <property type="project" value="TreeGrafter"/>
</dbReference>